<dbReference type="KEGG" id="more:E1B28_001852"/>
<dbReference type="PANTHER" id="PTHR22938">
    <property type="entry name" value="ZINC FINGER PROTEIN 598"/>
    <property type="match status" value="1"/>
</dbReference>
<comment type="caution">
    <text evidence="2">The sequence shown here is derived from an EMBL/GenBank/DDBJ whole genome shotgun (WGS) entry which is preliminary data.</text>
</comment>
<dbReference type="AlphaFoldDB" id="A0A9P7V4E7"/>
<sequence length="128" mass="14230">MSNTTATTRGTTKQSREGRGGRSGNRGRGRGSNPGAVTADVPSENRDIANAEAEKGEEEPVFWICAEPIKYYPVLACNHHTWHVCAPRLRALYKKKDCTFCKEPQPTVILTVSEDRQFSEYNTDEIGL</sequence>
<evidence type="ECO:0000313" key="2">
    <source>
        <dbReference type="EMBL" id="KAG7100068.1"/>
    </source>
</evidence>
<evidence type="ECO:0000313" key="3">
    <source>
        <dbReference type="Proteomes" id="UP001049176"/>
    </source>
</evidence>
<dbReference type="EMBL" id="CM032181">
    <property type="protein sequence ID" value="KAG7100068.1"/>
    <property type="molecule type" value="Genomic_DNA"/>
</dbReference>
<dbReference type="InterPro" id="IPR044288">
    <property type="entry name" value="ZNF598/HEL2"/>
</dbReference>
<dbReference type="GO" id="GO:0016567">
    <property type="term" value="P:protein ubiquitination"/>
    <property type="evidence" value="ECO:0007669"/>
    <property type="project" value="TreeGrafter"/>
</dbReference>
<accession>A0A9P7V4E7</accession>
<dbReference type="PANTHER" id="PTHR22938:SF0">
    <property type="entry name" value="E3 UBIQUITIN-PROTEIN LIGASE ZNF598"/>
    <property type="match status" value="1"/>
</dbReference>
<dbReference type="GO" id="GO:0061630">
    <property type="term" value="F:ubiquitin protein ligase activity"/>
    <property type="evidence" value="ECO:0007669"/>
    <property type="project" value="InterPro"/>
</dbReference>
<protein>
    <submittedName>
        <fullName evidence="2">Uncharacterized protein</fullName>
    </submittedName>
</protein>
<dbReference type="Proteomes" id="UP001049176">
    <property type="component" value="Chromosome 1"/>
</dbReference>
<feature type="compositionally biased region" description="Polar residues" evidence="1">
    <location>
        <begin position="1"/>
        <end position="13"/>
    </location>
</feature>
<dbReference type="RefSeq" id="XP_043016538.1">
    <property type="nucleotide sequence ID" value="XM_043147824.1"/>
</dbReference>
<feature type="region of interest" description="Disordered" evidence="1">
    <location>
        <begin position="1"/>
        <end position="57"/>
    </location>
</feature>
<keyword evidence="3" id="KW-1185">Reference proteome</keyword>
<name>A0A9P7V4E7_9AGAR</name>
<dbReference type="GO" id="GO:0072344">
    <property type="term" value="P:rescue of stalled ribosome"/>
    <property type="evidence" value="ECO:0007669"/>
    <property type="project" value="InterPro"/>
</dbReference>
<proteinExistence type="predicted"/>
<feature type="compositionally biased region" description="Gly residues" evidence="1">
    <location>
        <begin position="21"/>
        <end position="32"/>
    </location>
</feature>
<reference evidence="2" key="1">
    <citation type="journal article" date="2021" name="Genome Biol. Evol.">
        <title>The assembled and annotated genome of the fairy-ring fungus Marasmius oreades.</title>
        <authorList>
            <person name="Hiltunen M."/>
            <person name="Ament-Velasquez S.L."/>
            <person name="Johannesson H."/>
        </authorList>
    </citation>
    <scope>NUCLEOTIDE SEQUENCE</scope>
    <source>
        <strain evidence="2">03SP1</strain>
    </source>
</reference>
<dbReference type="OrthoDB" id="3838338at2759"/>
<organism evidence="2 3">
    <name type="scientific">Marasmius oreades</name>
    <name type="common">fairy-ring Marasmius</name>
    <dbReference type="NCBI Taxonomy" id="181124"/>
    <lineage>
        <taxon>Eukaryota</taxon>
        <taxon>Fungi</taxon>
        <taxon>Dikarya</taxon>
        <taxon>Basidiomycota</taxon>
        <taxon>Agaricomycotina</taxon>
        <taxon>Agaricomycetes</taxon>
        <taxon>Agaricomycetidae</taxon>
        <taxon>Agaricales</taxon>
        <taxon>Marasmiineae</taxon>
        <taxon>Marasmiaceae</taxon>
        <taxon>Marasmius</taxon>
    </lineage>
</organism>
<dbReference type="GeneID" id="66070928"/>
<gene>
    <name evidence="2" type="ORF">E1B28_001852</name>
</gene>
<dbReference type="GO" id="GO:0043022">
    <property type="term" value="F:ribosome binding"/>
    <property type="evidence" value="ECO:0007669"/>
    <property type="project" value="TreeGrafter"/>
</dbReference>
<feature type="compositionally biased region" description="Basic and acidic residues" evidence="1">
    <location>
        <begin position="43"/>
        <end position="54"/>
    </location>
</feature>
<evidence type="ECO:0000256" key="1">
    <source>
        <dbReference type="SAM" id="MobiDB-lite"/>
    </source>
</evidence>